<dbReference type="Gramene" id="mRNA:HanXRQr2_Chr17g0781661">
    <property type="protein sequence ID" value="CDS:HanXRQr2_Chr17g0781661.1"/>
    <property type="gene ID" value="HanXRQr2_Chr17g0781661"/>
</dbReference>
<name>A0A9K3DDS3_HELAN</name>
<protein>
    <submittedName>
        <fullName evidence="1">Uncharacterized protein</fullName>
    </submittedName>
</protein>
<proteinExistence type="predicted"/>
<sequence length="57" mass="6334">MCKCKTLVAMWFPSHFLCLPQRLSPPMNHLLLENLPLLNLGSTSTRRCSGVGGRSYG</sequence>
<dbReference type="Proteomes" id="UP000215914">
    <property type="component" value="Unassembled WGS sequence"/>
</dbReference>
<dbReference type="AlphaFoldDB" id="A0A9K3DDS3"/>
<evidence type="ECO:0000313" key="1">
    <source>
        <dbReference type="EMBL" id="KAF5753577.1"/>
    </source>
</evidence>
<keyword evidence="2" id="KW-1185">Reference proteome</keyword>
<comment type="caution">
    <text evidence="1">The sequence shown here is derived from an EMBL/GenBank/DDBJ whole genome shotgun (WGS) entry which is preliminary data.</text>
</comment>
<reference evidence="1" key="1">
    <citation type="journal article" date="2017" name="Nature">
        <title>The sunflower genome provides insights into oil metabolism, flowering and Asterid evolution.</title>
        <authorList>
            <person name="Badouin H."/>
            <person name="Gouzy J."/>
            <person name="Grassa C.J."/>
            <person name="Murat F."/>
            <person name="Staton S.E."/>
            <person name="Cottret L."/>
            <person name="Lelandais-Briere C."/>
            <person name="Owens G.L."/>
            <person name="Carrere S."/>
            <person name="Mayjonade B."/>
            <person name="Legrand L."/>
            <person name="Gill N."/>
            <person name="Kane N.C."/>
            <person name="Bowers J.E."/>
            <person name="Hubner S."/>
            <person name="Bellec A."/>
            <person name="Berard A."/>
            <person name="Berges H."/>
            <person name="Blanchet N."/>
            <person name="Boniface M.C."/>
            <person name="Brunel D."/>
            <person name="Catrice O."/>
            <person name="Chaidir N."/>
            <person name="Claudel C."/>
            <person name="Donnadieu C."/>
            <person name="Faraut T."/>
            <person name="Fievet G."/>
            <person name="Helmstetter N."/>
            <person name="King M."/>
            <person name="Knapp S.J."/>
            <person name="Lai Z."/>
            <person name="Le Paslier M.C."/>
            <person name="Lippi Y."/>
            <person name="Lorenzon L."/>
            <person name="Mandel J.R."/>
            <person name="Marage G."/>
            <person name="Marchand G."/>
            <person name="Marquand E."/>
            <person name="Bret-Mestries E."/>
            <person name="Morien E."/>
            <person name="Nambeesan S."/>
            <person name="Nguyen T."/>
            <person name="Pegot-Espagnet P."/>
            <person name="Pouilly N."/>
            <person name="Raftis F."/>
            <person name="Sallet E."/>
            <person name="Schiex T."/>
            <person name="Thomas J."/>
            <person name="Vandecasteele C."/>
            <person name="Vares D."/>
            <person name="Vear F."/>
            <person name="Vautrin S."/>
            <person name="Crespi M."/>
            <person name="Mangin B."/>
            <person name="Burke J.M."/>
            <person name="Salse J."/>
            <person name="Munos S."/>
            <person name="Vincourt P."/>
            <person name="Rieseberg L.H."/>
            <person name="Langlade N.B."/>
        </authorList>
    </citation>
    <scope>NUCLEOTIDE SEQUENCE</scope>
    <source>
        <tissue evidence="1">Leaves</tissue>
    </source>
</reference>
<reference evidence="1" key="2">
    <citation type="submission" date="2020-06" db="EMBL/GenBank/DDBJ databases">
        <title>Helianthus annuus Genome sequencing and assembly Release 2.</title>
        <authorList>
            <person name="Gouzy J."/>
            <person name="Langlade N."/>
            <person name="Munos S."/>
        </authorList>
    </citation>
    <scope>NUCLEOTIDE SEQUENCE</scope>
    <source>
        <tissue evidence="1">Leaves</tissue>
    </source>
</reference>
<organism evidence="1 2">
    <name type="scientific">Helianthus annuus</name>
    <name type="common">Common sunflower</name>
    <dbReference type="NCBI Taxonomy" id="4232"/>
    <lineage>
        <taxon>Eukaryota</taxon>
        <taxon>Viridiplantae</taxon>
        <taxon>Streptophyta</taxon>
        <taxon>Embryophyta</taxon>
        <taxon>Tracheophyta</taxon>
        <taxon>Spermatophyta</taxon>
        <taxon>Magnoliopsida</taxon>
        <taxon>eudicotyledons</taxon>
        <taxon>Gunneridae</taxon>
        <taxon>Pentapetalae</taxon>
        <taxon>asterids</taxon>
        <taxon>campanulids</taxon>
        <taxon>Asterales</taxon>
        <taxon>Asteraceae</taxon>
        <taxon>Asteroideae</taxon>
        <taxon>Heliantheae alliance</taxon>
        <taxon>Heliantheae</taxon>
        <taxon>Helianthus</taxon>
    </lineage>
</organism>
<dbReference type="EMBL" id="MNCJ02000332">
    <property type="protein sequence ID" value="KAF5753577.1"/>
    <property type="molecule type" value="Genomic_DNA"/>
</dbReference>
<gene>
    <name evidence="1" type="ORF">HanXRQr2_Chr17g0781661</name>
</gene>
<accession>A0A9K3DDS3</accession>
<evidence type="ECO:0000313" key="2">
    <source>
        <dbReference type="Proteomes" id="UP000215914"/>
    </source>
</evidence>